<dbReference type="RefSeq" id="WP_271315745.1">
    <property type="nucleotide sequence ID" value="NZ_JABXJJ020000001.1"/>
</dbReference>
<dbReference type="PANTHER" id="PTHR43798:SF5">
    <property type="entry name" value="MONOACYLGLYCEROL LIPASE ABHD6"/>
    <property type="match status" value="1"/>
</dbReference>
<dbReference type="GO" id="GO:0047372">
    <property type="term" value="F:monoacylglycerol lipase activity"/>
    <property type="evidence" value="ECO:0007669"/>
    <property type="project" value="TreeGrafter"/>
</dbReference>
<comment type="caution">
    <text evidence="1">The sequence shown here is derived from an EMBL/GenBank/DDBJ whole genome shotgun (WGS) entry which is preliminary data.</text>
</comment>
<protein>
    <submittedName>
        <fullName evidence="1">Alpha/beta hydrolase</fullName>
    </submittedName>
</protein>
<accession>A0AA90GZ03</accession>
<dbReference type="GO" id="GO:0016020">
    <property type="term" value="C:membrane"/>
    <property type="evidence" value="ECO:0007669"/>
    <property type="project" value="TreeGrafter"/>
</dbReference>
<reference evidence="1" key="1">
    <citation type="submission" date="2023-05" db="EMBL/GenBank/DDBJ databases">
        <title>Streptantibioticus silvisoli sp. nov., acidotolerant actinomycetes 1 from pine litter.</title>
        <authorList>
            <person name="Swiecimska M."/>
            <person name="Golinska P."/>
            <person name="Sangal V."/>
            <person name="Wachnowicz B."/>
            <person name="Goodfellow M."/>
        </authorList>
    </citation>
    <scope>NUCLEOTIDE SEQUENCE</scope>
    <source>
        <strain evidence="1">SL13</strain>
    </source>
</reference>
<dbReference type="PANTHER" id="PTHR43798">
    <property type="entry name" value="MONOACYLGLYCEROL LIPASE"/>
    <property type="match status" value="1"/>
</dbReference>
<evidence type="ECO:0000313" key="1">
    <source>
        <dbReference type="EMBL" id="MDI5967973.1"/>
    </source>
</evidence>
<sequence>MSPPTSALPPAVRPAAPLTPLLVRRRHTGDARRLRTLMLHGLASGSSVWDLLWPHAPAALDAWVADLPWRGDHVSQWGREYDGPDWMTACLDAVPGGVDVVVAHSYSANLLLDHLSRAAERGEDPCAAYGIKGIVLVSPFYRRSPDDFVWDAVAGMQRNFLAITEEGIRLRPGRPIDPEILHQMARRVCERAGLHGWMRFFELYLRTPWLHTELITVPTLVVTGEGDFAAAESQALAADLPAARLGTLRDCGHYPMCEQAERFSALLGQFVESL</sequence>
<keyword evidence="1" id="KW-0378">Hydrolase</keyword>
<name>A0AA90GZ03_9ACTN</name>
<dbReference type="InterPro" id="IPR050266">
    <property type="entry name" value="AB_hydrolase_sf"/>
</dbReference>
<dbReference type="SUPFAM" id="SSF53474">
    <property type="entry name" value="alpha/beta-Hydrolases"/>
    <property type="match status" value="1"/>
</dbReference>
<dbReference type="Gene3D" id="3.40.50.1820">
    <property type="entry name" value="alpha/beta hydrolase"/>
    <property type="match status" value="1"/>
</dbReference>
<gene>
    <name evidence="1" type="ORF">POF50_001165</name>
</gene>
<dbReference type="InterPro" id="IPR029058">
    <property type="entry name" value="AB_hydrolase_fold"/>
</dbReference>
<dbReference type="AlphaFoldDB" id="A0AA90GZ03"/>
<dbReference type="EMBL" id="JABXJJ020000001">
    <property type="protein sequence ID" value="MDI5967973.1"/>
    <property type="molecule type" value="Genomic_DNA"/>
</dbReference>
<dbReference type="GO" id="GO:0046464">
    <property type="term" value="P:acylglycerol catabolic process"/>
    <property type="evidence" value="ECO:0007669"/>
    <property type="project" value="TreeGrafter"/>
</dbReference>
<organism evidence="1">
    <name type="scientific">Streptantibioticus silvisoli</name>
    <dbReference type="NCBI Taxonomy" id="2705255"/>
    <lineage>
        <taxon>Bacteria</taxon>
        <taxon>Bacillati</taxon>
        <taxon>Actinomycetota</taxon>
        <taxon>Actinomycetes</taxon>
        <taxon>Kitasatosporales</taxon>
        <taxon>Streptomycetaceae</taxon>
        <taxon>Streptantibioticus</taxon>
    </lineage>
</organism>
<proteinExistence type="predicted"/>